<dbReference type="InterPro" id="IPR019446">
    <property type="entry name" value="BMT5-like"/>
</dbReference>
<dbReference type="InterPro" id="IPR029063">
    <property type="entry name" value="SAM-dependent_MTases_sf"/>
</dbReference>
<dbReference type="SUPFAM" id="SSF53335">
    <property type="entry name" value="S-adenosyl-L-methionine-dependent methyltransferases"/>
    <property type="match status" value="1"/>
</dbReference>
<dbReference type="AlphaFoldDB" id="A0A9R1UFF3"/>
<reference evidence="2 3" key="1">
    <citation type="journal article" date="2017" name="Nat. Commun.">
        <title>Genome assembly with in vitro proximity ligation data and whole-genome triplication in lettuce.</title>
        <authorList>
            <person name="Reyes-Chin-Wo S."/>
            <person name="Wang Z."/>
            <person name="Yang X."/>
            <person name="Kozik A."/>
            <person name="Arikit S."/>
            <person name="Song C."/>
            <person name="Xia L."/>
            <person name="Froenicke L."/>
            <person name="Lavelle D.O."/>
            <person name="Truco M.J."/>
            <person name="Xia R."/>
            <person name="Zhu S."/>
            <person name="Xu C."/>
            <person name="Xu H."/>
            <person name="Xu X."/>
            <person name="Cox K."/>
            <person name="Korf I."/>
            <person name="Meyers B.C."/>
            <person name="Michelmore R.W."/>
        </authorList>
    </citation>
    <scope>NUCLEOTIDE SEQUENCE [LARGE SCALE GENOMIC DNA]</scope>
    <source>
        <strain evidence="3">cv. Salinas</strain>
        <tissue evidence="2">Seedlings</tissue>
    </source>
</reference>
<dbReference type="PANTHER" id="PTHR11538:SF64">
    <property type="entry name" value="25S RRNA (URIDINE-N(3))-METHYLTRANSFERASE BMT5-LIKE DOMAIN-CONTAINING PROTEIN"/>
    <property type="match status" value="1"/>
</dbReference>
<evidence type="ECO:0000313" key="3">
    <source>
        <dbReference type="Proteomes" id="UP000235145"/>
    </source>
</evidence>
<dbReference type="PANTHER" id="PTHR11538">
    <property type="entry name" value="PHENYLALANYL-TRNA SYNTHETASE"/>
    <property type="match status" value="1"/>
</dbReference>
<dbReference type="GO" id="GO:0005737">
    <property type="term" value="C:cytoplasm"/>
    <property type="evidence" value="ECO:0000318"/>
    <property type="project" value="GO_Central"/>
</dbReference>
<dbReference type="EMBL" id="NBSK02000009">
    <property type="protein sequence ID" value="KAJ0186093.1"/>
    <property type="molecule type" value="Genomic_DNA"/>
</dbReference>
<sequence>MVRILSGEGDFSFSACRARAFRTATNMVATSYLDEDWLVETHWTGVPHLEELERLGCLLLYEVDVYKMHTHPILKKMKFDIIIFNFPHAGHYDYLRESDQELIQMHRELVGAYFRSASKMLSKGGEVHIRHRDDPPYYRWDVISLAAEAGLNLKEKVLFDKSMYPGYHHKRGGFVLDLPKVDDLHPKNYEEVRVLEAHDKEVCVLEMKDRVHGDEVYISEMKGQIHGDEAHAMKNKDQAHEDLHDAQSLEMKDQVHVHPEKDGIANHGDEVHVLKMKGQVHGDDQIHASNMKDDQDYGDEGHVSHTRSIVNEQHENTSDQFLDVYVLKIEDDIHEYEHHMKNDEVNVDLEVHVLEMKDQDYGDEVHASHMKDQVYDQNPKNDEIPDHDDEFDVSEMKYEVEDDGVHVLEMKDTEKNDQVHDVLEMSDDVHNHVHEHHVKNDEVNVDLVVNVLERTNLVEEQHMKNDNYDDLNVHLLETKDHGHKQNKDNHNDIHKQEGFIRASTMH</sequence>
<dbReference type="Proteomes" id="UP000235145">
    <property type="component" value="Unassembled WGS sequence"/>
</dbReference>
<comment type="caution">
    <text evidence="2">The sequence shown here is derived from an EMBL/GenBank/DDBJ whole genome shotgun (WGS) entry which is preliminary data.</text>
</comment>
<evidence type="ECO:0000259" key="1">
    <source>
        <dbReference type="Pfam" id="PF10354"/>
    </source>
</evidence>
<feature type="domain" description="25S rRNA (uridine-N(3))-methyltransferase BMT5-like" evidence="1">
    <location>
        <begin position="6"/>
        <end position="171"/>
    </location>
</feature>
<accession>A0A9R1UFF3</accession>
<proteinExistence type="predicted"/>
<dbReference type="GO" id="GO:0070042">
    <property type="term" value="F:rRNA (uridine-N3-)-methyltransferase activity"/>
    <property type="evidence" value="ECO:0000318"/>
    <property type="project" value="GO_Central"/>
</dbReference>
<keyword evidence="3" id="KW-1185">Reference proteome</keyword>
<name>A0A9R1UFF3_LACSA</name>
<dbReference type="GO" id="GO:0070475">
    <property type="term" value="P:rRNA base methylation"/>
    <property type="evidence" value="ECO:0000318"/>
    <property type="project" value="GO_Central"/>
</dbReference>
<gene>
    <name evidence="2" type="ORF">LSAT_V11C900497470</name>
</gene>
<protein>
    <recommendedName>
        <fullName evidence="1">25S rRNA (uridine-N(3))-methyltransferase BMT5-like domain-containing protein</fullName>
    </recommendedName>
</protein>
<evidence type="ECO:0000313" key="2">
    <source>
        <dbReference type="EMBL" id="KAJ0186093.1"/>
    </source>
</evidence>
<dbReference type="Pfam" id="PF10354">
    <property type="entry name" value="BMT5-like"/>
    <property type="match status" value="1"/>
</dbReference>
<organism evidence="2 3">
    <name type="scientific">Lactuca sativa</name>
    <name type="common">Garden lettuce</name>
    <dbReference type="NCBI Taxonomy" id="4236"/>
    <lineage>
        <taxon>Eukaryota</taxon>
        <taxon>Viridiplantae</taxon>
        <taxon>Streptophyta</taxon>
        <taxon>Embryophyta</taxon>
        <taxon>Tracheophyta</taxon>
        <taxon>Spermatophyta</taxon>
        <taxon>Magnoliopsida</taxon>
        <taxon>eudicotyledons</taxon>
        <taxon>Gunneridae</taxon>
        <taxon>Pentapetalae</taxon>
        <taxon>asterids</taxon>
        <taxon>campanulids</taxon>
        <taxon>Asterales</taxon>
        <taxon>Asteraceae</taxon>
        <taxon>Cichorioideae</taxon>
        <taxon>Cichorieae</taxon>
        <taxon>Lactucinae</taxon>
        <taxon>Lactuca</taxon>
    </lineage>
</organism>